<gene>
    <name evidence="1" type="ORF">SZ63_04360</name>
</gene>
<dbReference type="InterPro" id="IPR043519">
    <property type="entry name" value="NT_sf"/>
</dbReference>
<evidence type="ECO:0000313" key="1">
    <source>
        <dbReference type="EMBL" id="KLK88843.1"/>
    </source>
</evidence>
<sequence>MHVRVVDYDPAWPDLFRTEARLLEDILKDNLVAIFHIGSTSVPGLRAKPIIDIMPVVHDIKQVDECSRQFRALGYEAMGELGIPGRRYLRKGGENRTHQIHAFQYDNVQNILRHLAFRDYLRCHPEISHAYAALKSELAARYPGDIGGYCNGKDGFVKHVERDALQWYWKRYGATSRC</sequence>
<keyword evidence="2" id="KW-1185">Reference proteome</keyword>
<dbReference type="PATRIC" id="fig|1550566.3.peg.933"/>
<reference evidence="1 2" key="1">
    <citation type="journal article" date="2015" name="Int. J. Syst. Evol. Microbiol.">
        <title>Methanoculleus sediminis sp. nov., a methanogen from sediments near a submarine mud volcano.</title>
        <authorList>
            <person name="Chen S.C."/>
            <person name="Chen M.F."/>
            <person name="Lai M.C."/>
            <person name="Weng C.Y."/>
            <person name="Wu S.Y."/>
            <person name="Lin S."/>
            <person name="Yang T.F."/>
            <person name="Chen P.C."/>
        </authorList>
    </citation>
    <scope>NUCLEOTIDE SEQUENCE [LARGE SCALE GENOMIC DNA]</scope>
    <source>
        <strain evidence="1 2">S3Fa</strain>
    </source>
</reference>
<evidence type="ECO:0000313" key="2">
    <source>
        <dbReference type="Proteomes" id="UP000035301"/>
    </source>
</evidence>
<evidence type="ECO:0008006" key="3">
    <source>
        <dbReference type="Google" id="ProtNLM"/>
    </source>
</evidence>
<accession>A0A0H1R108</accession>
<organism evidence="1 2">
    <name type="scientific">Methanoculleus sediminis</name>
    <dbReference type="NCBI Taxonomy" id="1550566"/>
    <lineage>
        <taxon>Archaea</taxon>
        <taxon>Methanobacteriati</taxon>
        <taxon>Methanobacteriota</taxon>
        <taxon>Stenosarchaea group</taxon>
        <taxon>Methanomicrobia</taxon>
        <taxon>Methanomicrobiales</taxon>
        <taxon>Methanomicrobiaceae</taxon>
        <taxon>Methanoculleus</taxon>
    </lineage>
</organism>
<dbReference type="AlphaFoldDB" id="A0A0H1R108"/>
<dbReference type="Proteomes" id="UP000035301">
    <property type="component" value="Unassembled WGS sequence"/>
</dbReference>
<dbReference type="Pfam" id="PF04229">
    <property type="entry name" value="GrpB"/>
    <property type="match status" value="1"/>
</dbReference>
<comment type="caution">
    <text evidence="1">The sequence shown here is derived from an EMBL/GenBank/DDBJ whole genome shotgun (WGS) entry which is preliminary data.</text>
</comment>
<dbReference type="STRING" id="1550566.SZ63_04360"/>
<dbReference type="Gene3D" id="3.30.460.10">
    <property type="entry name" value="Beta Polymerase, domain 2"/>
    <property type="match status" value="1"/>
</dbReference>
<proteinExistence type="predicted"/>
<dbReference type="PANTHER" id="PTHR34822">
    <property type="entry name" value="GRPB DOMAIN PROTEIN (AFU_ORTHOLOGUE AFUA_1G01530)"/>
    <property type="match status" value="1"/>
</dbReference>
<dbReference type="SUPFAM" id="SSF81301">
    <property type="entry name" value="Nucleotidyltransferase"/>
    <property type="match status" value="1"/>
</dbReference>
<protein>
    <recommendedName>
        <fullName evidence="3">GrpB family protein</fullName>
    </recommendedName>
</protein>
<name>A0A0H1R108_9EURY</name>
<dbReference type="PANTHER" id="PTHR34822:SF1">
    <property type="entry name" value="GRPB FAMILY PROTEIN"/>
    <property type="match status" value="1"/>
</dbReference>
<dbReference type="InterPro" id="IPR007344">
    <property type="entry name" value="GrpB/CoaE"/>
</dbReference>
<dbReference type="EMBL" id="JXOJ01000002">
    <property type="protein sequence ID" value="KLK88843.1"/>
    <property type="molecule type" value="Genomic_DNA"/>
</dbReference>